<feature type="region of interest" description="Disordered" evidence="1">
    <location>
        <begin position="1"/>
        <end position="38"/>
    </location>
</feature>
<dbReference type="InterPro" id="IPR016024">
    <property type="entry name" value="ARM-type_fold"/>
</dbReference>
<dbReference type="HOGENOM" id="CLU_013816_0_0_1"/>
<dbReference type="GO" id="GO:0000184">
    <property type="term" value="P:nuclear-transcribed mRNA catabolic process, nonsense-mediated decay"/>
    <property type="evidence" value="ECO:0007669"/>
    <property type="project" value="TreeGrafter"/>
</dbReference>
<gene>
    <name evidence="5" type="ORF">MAC_05230</name>
</gene>
<dbReference type="OMA" id="CAAEGLM"/>
<evidence type="ECO:0000256" key="2">
    <source>
        <dbReference type="SAM" id="Phobius"/>
    </source>
</evidence>
<keyword evidence="2" id="KW-0472">Membrane</keyword>
<dbReference type="FunCoup" id="E9E5T2">
    <property type="interactions" value="824"/>
</dbReference>
<protein>
    <submittedName>
        <fullName evidence="5">Cap binding protein</fullName>
    </submittedName>
</protein>
<dbReference type="eggNOG" id="KOG1104">
    <property type="taxonomic scope" value="Eukaryota"/>
</dbReference>
<proteinExistence type="predicted"/>
<organism evidence="6">
    <name type="scientific">Metarhizium acridum (strain CQMa 102)</name>
    <dbReference type="NCBI Taxonomy" id="655827"/>
    <lineage>
        <taxon>Eukaryota</taxon>
        <taxon>Fungi</taxon>
        <taxon>Dikarya</taxon>
        <taxon>Ascomycota</taxon>
        <taxon>Pezizomycotina</taxon>
        <taxon>Sordariomycetes</taxon>
        <taxon>Hypocreomycetidae</taxon>
        <taxon>Hypocreales</taxon>
        <taxon>Clavicipitaceae</taxon>
        <taxon>Metarhizium</taxon>
    </lineage>
</organism>
<evidence type="ECO:0000256" key="1">
    <source>
        <dbReference type="SAM" id="MobiDB-lite"/>
    </source>
</evidence>
<keyword evidence="2" id="KW-0812">Transmembrane</keyword>
<feature type="transmembrane region" description="Helical" evidence="2">
    <location>
        <begin position="187"/>
        <end position="208"/>
    </location>
</feature>
<dbReference type="PANTHER" id="PTHR12412">
    <property type="entry name" value="CAP BINDING PROTEIN"/>
    <property type="match status" value="1"/>
</dbReference>
<dbReference type="InterPro" id="IPR015172">
    <property type="entry name" value="MIF4G-like_typ-1"/>
</dbReference>
<dbReference type="GO" id="GO:0003729">
    <property type="term" value="F:mRNA binding"/>
    <property type="evidence" value="ECO:0007669"/>
    <property type="project" value="TreeGrafter"/>
</dbReference>
<accession>E9E5T2</accession>
<feature type="region of interest" description="Disordered" evidence="1">
    <location>
        <begin position="855"/>
        <end position="878"/>
    </location>
</feature>
<evidence type="ECO:0000313" key="6">
    <source>
        <dbReference type="Proteomes" id="UP000002499"/>
    </source>
</evidence>
<feature type="region of interest" description="Disordered" evidence="1">
    <location>
        <begin position="590"/>
        <end position="610"/>
    </location>
</feature>
<name>E9E5T2_METAQ</name>
<dbReference type="Proteomes" id="UP000002499">
    <property type="component" value="Unassembled WGS sequence"/>
</dbReference>
<dbReference type="EMBL" id="GL698507">
    <property type="protein sequence ID" value="EFY88795.1"/>
    <property type="molecule type" value="Genomic_DNA"/>
</dbReference>
<dbReference type="OrthoDB" id="10252707at2759"/>
<sequence length="878" mass="97990">MADYDRRQSGGYNNRKRRYRGALNTDDDDHYDRRQQRRRIDSAPVPVRLRRQLLSLADSPLRRWSEEVTSLARMVTDNYEDENLRNNFVDLVLQLAVEQPLKTPFVGAVVVVANTFKAELVDVVLARLATGLEQNIAKGQWREVKLLLKLLACLQGCLEGNGIFPLLEELFMRAADLQTASSDDVSGLGLPSFIVYLFILFFLVVLMLEAQVIGTEIVKIILLTIPYAMAAAPGQFTQQAADIMEKTDVIASEPHALQALVDPFHPEGNDESPTASMSLCMLLQKQLQAEASKNWALACIPRPWQMPLEEVEIQEKLASATKHALPAIAVPPTAIAGPRLLFPEIYFSVYGEQEVESVPPPSNIAASLIRDSLADTINVLHFNRNATARFLMDLDCYFADGTFVKRATPFDELRNQPDNRSTWKPEDVAVDAVFSQLFQLPKSEHKVVYYHAVLTEACKLAPAAIAPSLGRAIRFLYRNTPRTDLELSYRFLDWFSHHLSNFGFTWKWAEWSEDTGLPDLHPCKWFLLGALDKEIRLSFAQRIQKTLPEPYQPLIGPEKEKDVPDFKYTNPGKYTYSRFQEISTFFAGNKRGTNKKTTRKTNEANRNTDTPFAKEGQEISALLRRKATDEEIQPLIDSIQAQAKEQALDPVVASTDVFMTAVCWVGSKSLSHVLACIDRTKGRLIDVGSAHPAARSQIISSIMNYWAAHPGVAITIIEKLLNYSILTPLSIVDWTLVASSPSNGTQGGEALGRSHMFELVANTVAKVSGRVRQLLTSPDADADTRDKEVSSMRDLFAAINDALASWASGTKDQLMEDGDGSPEREAMIRRWGQRWLRVFQRLAAIEETFVAEAKNGRWTSSTADAASEGATQPGGGQE</sequence>
<dbReference type="GO" id="GO:0006406">
    <property type="term" value="P:mRNA export from nucleus"/>
    <property type="evidence" value="ECO:0007669"/>
    <property type="project" value="InterPro"/>
</dbReference>
<dbReference type="InterPro" id="IPR015174">
    <property type="entry name" value="MIF4G-like_typ-2"/>
</dbReference>
<dbReference type="InParanoid" id="E9E5T2"/>
<dbReference type="Pfam" id="PF09090">
    <property type="entry name" value="MIF4G_like_2"/>
    <property type="match status" value="1"/>
</dbReference>
<dbReference type="SUPFAM" id="SSF48371">
    <property type="entry name" value="ARM repeat"/>
    <property type="match status" value="3"/>
</dbReference>
<dbReference type="GO" id="GO:0005846">
    <property type="term" value="C:nuclear cap binding complex"/>
    <property type="evidence" value="ECO:0007669"/>
    <property type="project" value="InterPro"/>
</dbReference>
<evidence type="ECO:0000313" key="5">
    <source>
        <dbReference type="EMBL" id="EFY88795.1"/>
    </source>
</evidence>
<keyword evidence="6" id="KW-1185">Reference proteome</keyword>
<dbReference type="PANTHER" id="PTHR12412:SF2">
    <property type="entry name" value="NUCLEAR CAP-BINDING PROTEIN SUBUNIT 1"/>
    <property type="match status" value="1"/>
</dbReference>
<dbReference type="GO" id="GO:0000339">
    <property type="term" value="F:RNA cap binding"/>
    <property type="evidence" value="ECO:0007669"/>
    <property type="project" value="InterPro"/>
</dbReference>
<dbReference type="Gene3D" id="1.25.40.180">
    <property type="match status" value="3"/>
</dbReference>
<dbReference type="Pfam" id="PF09088">
    <property type="entry name" value="MIF4G_like"/>
    <property type="match status" value="1"/>
</dbReference>
<evidence type="ECO:0000259" key="4">
    <source>
        <dbReference type="Pfam" id="PF09090"/>
    </source>
</evidence>
<dbReference type="AlphaFoldDB" id="E9E5T2"/>
<reference evidence="5 6" key="1">
    <citation type="journal article" date="2011" name="PLoS Genet.">
        <title>Genome sequencing and comparative transcriptomics of the model entomopathogenic fungi Metarhizium anisopliae and M. acridum.</title>
        <authorList>
            <person name="Gao Q."/>
            <person name="Jin K."/>
            <person name="Ying S.H."/>
            <person name="Zhang Y."/>
            <person name="Xiao G."/>
            <person name="Shang Y."/>
            <person name="Duan Z."/>
            <person name="Hu X."/>
            <person name="Xie X.Q."/>
            <person name="Zhou G."/>
            <person name="Peng G."/>
            <person name="Luo Z."/>
            <person name="Huang W."/>
            <person name="Wang B."/>
            <person name="Fang W."/>
            <person name="Wang S."/>
            <person name="Zhong Y."/>
            <person name="Ma L.J."/>
            <person name="St Leger R.J."/>
            <person name="Zhao G.P."/>
            <person name="Pei Y."/>
            <person name="Feng M.G."/>
            <person name="Xia Y."/>
            <person name="Wang C."/>
        </authorList>
    </citation>
    <scope>NUCLEOTIDE SEQUENCE [LARGE SCALE GENOMIC DNA]</scope>
    <source>
        <strain evidence="5 6">CQMa 102</strain>
    </source>
</reference>
<feature type="domain" description="MIF4G-like type 1" evidence="3">
    <location>
        <begin position="359"/>
        <end position="549"/>
    </location>
</feature>
<dbReference type="GO" id="GO:0005634">
    <property type="term" value="C:nucleus"/>
    <property type="evidence" value="ECO:0007669"/>
    <property type="project" value="TreeGrafter"/>
</dbReference>
<dbReference type="STRING" id="655827.E9E5T2"/>
<feature type="domain" description="MIF4G-like type 2" evidence="4">
    <location>
        <begin position="607"/>
        <end position="847"/>
    </location>
</feature>
<dbReference type="InterPro" id="IPR027159">
    <property type="entry name" value="CBP80"/>
</dbReference>
<keyword evidence="2" id="KW-1133">Transmembrane helix</keyword>
<evidence type="ECO:0000259" key="3">
    <source>
        <dbReference type="Pfam" id="PF09088"/>
    </source>
</evidence>
<dbReference type="FunFam" id="1.25.40.180:FF:000035">
    <property type="entry name" value="snRNA cap binding complex subunit (Gcr3)"/>
    <property type="match status" value="1"/>
</dbReference>